<evidence type="ECO:0000256" key="1">
    <source>
        <dbReference type="SAM" id="Phobius"/>
    </source>
</evidence>
<dbReference type="Proteomes" id="UP000053558">
    <property type="component" value="Unassembled WGS sequence"/>
</dbReference>
<feature type="transmembrane region" description="Helical" evidence="1">
    <location>
        <begin position="262"/>
        <end position="280"/>
    </location>
</feature>
<organism evidence="2 3">
    <name type="scientific">Coniophora puteana (strain RWD-64-598)</name>
    <name type="common">Brown rot fungus</name>
    <dbReference type="NCBI Taxonomy" id="741705"/>
    <lineage>
        <taxon>Eukaryota</taxon>
        <taxon>Fungi</taxon>
        <taxon>Dikarya</taxon>
        <taxon>Basidiomycota</taxon>
        <taxon>Agaricomycotina</taxon>
        <taxon>Agaricomycetes</taxon>
        <taxon>Agaricomycetidae</taxon>
        <taxon>Boletales</taxon>
        <taxon>Coniophorineae</taxon>
        <taxon>Coniophoraceae</taxon>
        <taxon>Coniophora</taxon>
    </lineage>
</organism>
<dbReference type="RefSeq" id="XP_007773589.1">
    <property type="nucleotide sequence ID" value="XM_007775399.1"/>
</dbReference>
<accession>A0A5M3MCJ1</accession>
<reference evidence="3" key="1">
    <citation type="journal article" date="2012" name="Science">
        <title>The Paleozoic origin of enzymatic lignin decomposition reconstructed from 31 fungal genomes.</title>
        <authorList>
            <person name="Floudas D."/>
            <person name="Binder M."/>
            <person name="Riley R."/>
            <person name="Barry K."/>
            <person name="Blanchette R.A."/>
            <person name="Henrissat B."/>
            <person name="Martinez A.T."/>
            <person name="Otillar R."/>
            <person name="Spatafora J.W."/>
            <person name="Yadav J.S."/>
            <person name="Aerts A."/>
            <person name="Benoit I."/>
            <person name="Boyd A."/>
            <person name="Carlson A."/>
            <person name="Copeland A."/>
            <person name="Coutinho P.M."/>
            <person name="de Vries R.P."/>
            <person name="Ferreira P."/>
            <person name="Findley K."/>
            <person name="Foster B."/>
            <person name="Gaskell J."/>
            <person name="Glotzer D."/>
            <person name="Gorecki P."/>
            <person name="Heitman J."/>
            <person name="Hesse C."/>
            <person name="Hori C."/>
            <person name="Igarashi K."/>
            <person name="Jurgens J.A."/>
            <person name="Kallen N."/>
            <person name="Kersten P."/>
            <person name="Kohler A."/>
            <person name="Kuees U."/>
            <person name="Kumar T.K.A."/>
            <person name="Kuo A."/>
            <person name="LaButti K."/>
            <person name="Larrondo L.F."/>
            <person name="Lindquist E."/>
            <person name="Ling A."/>
            <person name="Lombard V."/>
            <person name="Lucas S."/>
            <person name="Lundell T."/>
            <person name="Martin R."/>
            <person name="McLaughlin D.J."/>
            <person name="Morgenstern I."/>
            <person name="Morin E."/>
            <person name="Murat C."/>
            <person name="Nagy L.G."/>
            <person name="Nolan M."/>
            <person name="Ohm R.A."/>
            <person name="Patyshakuliyeva A."/>
            <person name="Rokas A."/>
            <person name="Ruiz-Duenas F.J."/>
            <person name="Sabat G."/>
            <person name="Salamov A."/>
            <person name="Samejima M."/>
            <person name="Schmutz J."/>
            <person name="Slot J.C."/>
            <person name="St John F."/>
            <person name="Stenlid J."/>
            <person name="Sun H."/>
            <person name="Sun S."/>
            <person name="Syed K."/>
            <person name="Tsang A."/>
            <person name="Wiebenga A."/>
            <person name="Young D."/>
            <person name="Pisabarro A."/>
            <person name="Eastwood D.C."/>
            <person name="Martin F."/>
            <person name="Cullen D."/>
            <person name="Grigoriev I.V."/>
            <person name="Hibbett D.S."/>
        </authorList>
    </citation>
    <scope>NUCLEOTIDE SEQUENCE [LARGE SCALE GENOMIC DNA]</scope>
    <source>
        <strain evidence="3">RWD-64-598 SS2</strain>
    </source>
</reference>
<protein>
    <submittedName>
        <fullName evidence="2">Uncharacterized protein</fullName>
    </submittedName>
</protein>
<keyword evidence="1" id="KW-1133">Transmembrane helix</keyword>
<comment type="caution">
    <text evidence="2">The sequence shown here is derived from an EMBL/GenBank/DDBJ whole genome shotgun (WGS) entry which is preliminary data.</text>
</comment>
<evidence type="ECO:0000313" key="2">
    <source>
        <dbReference type="EMBL" id="EIW76355.1"/>
    </source>
</evidence>
<keyword evidence="3" id="KW-1185">Reference proteome</keyword>
<dbReference type="EMBL" id="JH711586">
    <property type="protein sequence ID" value="EIW76355.1"/>
    <property type="molecule type" value="Genomic_DNA"/>
</dbReference>
<dbReference type="KEGG" id="cput:CONPUDRAFT_139737"/>
<feature type="transmembrane region" description="Helical" evidence="1">
    <location>
        <begin position="158"/>
        <end position="176"/>
    </location>
</feature>
<proteinExistence type="predicted"/>
<sequence>MAPITESSLNHSGFNLDASGVAGFFGGDEAISAMATVHLFKGRRWLGWYNSPGSYTIGKCYGRLANNRWWDGLFPGANDTPAQMFKLDGRKGPRYFGTRSGTKMRTGHLGYLFLEKCKEEKIHSYHGGDHTTTPTNISIVHLDEDPHNDVPIRPIGNALLGLIPIFVSGLTALFCFLSEDGWGGAMIVLGMVAGGVSCFVIGSGEVKLHYVKNPAQGVPPGDGLLIGDGSDMAIVKGAEKVVNVLTKGRFEIDIGGGPEYRAIGFSAMLLVAQFLLQLLLIPQASLFGQIMFVISLAVSWGYTSFLSSIEKEKIQSEILWKALHTPKVRKYSLKSRSAAATFVALVLSPPKPEKVLKEFIPNDTAVWNKWRDVVSAKIKANEALKFSDTESCGVIEEFGDDDERTLYKSLLAIAADAYQGYLLYQADVELEKARRPPQPKRKSTLWSILSFNAHDSKEVSDPEKADMT</sequence>
<keyword evidence="1" id="KW-0812">Transmembrane</keyword>
<feature type="transmembrane region" description="Helical" evidence="1">
    <location>
        <begin position="182"/>
        <end position="202"/>
    </location>
</feature>
<dbReference type="AlphaFoldDB" id="A0A5M3MCJ1"/>
<name>A0A5M3MCJ1_CONPW</name>
<gene>
    <name evidence="2" type="ORF">CONPUDRAFT_139737</name>
</gene>
<feature type="transmembrane region" description="Helical" evidence="1">
    <location>
        <begin position="286"/>
        <end position="306"/>
    </location>
</feature>
<dbReference type="GeneID" id="19201394"/>
<keyword evidence="1" id="KW-0472">Membrane</keyword>
<evidence type="ECO:0000313" key="3">
    <source>
        <dbReference type="Proteomes" id="UP000053558"/>
    </source>
</evidence>
<dbReference type="OrthoDB" id="2366471at2759"/>